<organism evidence="5 6">
    <name type="scientific">Orbus hercynius</name>
    <dbReference type="NCBI Taxonomy" id="593135"/>
    <lineage>
        <taxon>Bacteria</taxon>
        <taxon>Pseudomonadati</taxon>
        <taxon>Pseudomonadota</taxon>
        <taxon>Gammaproteobacteria</taxon>
        <taxon>Orbales</taxon>
        <taxon>Orbaceae</taxon>
        <taxon>Orbus</taxon>
    </lineage>
</organism>
<dbReference type="Proteomes" id="UP000278542">
    <property type="component" value="Unassembled WGS sequence"/>
</dbReference>
<accession>A0A495RIY0</accession>
<dbReference type="PANTHER" id="PTHR24171:SF8">
    <property type="entry name" value="BRCA1-ASSOCIATED RING DOMAIN PROTEIN 1"/>
    <property type="match status" value="1"/>
</dbReference>
<dbReference type="Pfam" id="PF12796">
    <property type="entry name" value="Ank_2"/>
    <property type="match status" value="2"/>
</dbReference>
<feature type="repeat" description="ANK" evidence="3">
    <location>
        <begin position="171"/>
        <end position="203"/>
    </location>
</feature>
<dbReference type="PROSITE" id="PS50088">
    <property type="entry name" value="ANK_REPEAT"/>
    <property type="match status" value="1"/>
</dbReference>
<dbReference type="RefSeq" id="WP_121144384.1">
    <property type="nucleotide sequence ID" value="NZ_RBWY01000001.1"/>
</dbReference>
<dbReference type="Gene3D" id="1.25.40.20">
    <property type="entry name" value="Ankyrin repeat-containing domain"/>
    <property type="match status" value="1"/>
</dbReference>
<dbReference type="SMART" id="SM00248">
    <property type="entry name" value="ANK"/>
    <property type="match status" value="5"/>
</dbReference>
<comment type="caution">
    <text evidence="5">The sequence shown here is derived from an EMBL/GenBank/DDBJ whole genome shotgun (WGS) entry which is preliminary data.</text>
</comment>
<feature type="signal peptide" evidence="4">
    <location>
        <begin position="1"/>
        <end position="23"/>
    </location>
</feature>
<sequence>MKKLKQSLCILASSALLMSSVNARLLNPNNPEGYTQFRLNLTEMQDIANAKKLSWRIFYQAPSTGVNATWFDAVKQGDIETIKSMVAAGQDIEVKDEGSLGQTALGWAAFIGYEDIFDYLVSEHANLWATDNGDVYNVLKSAVLGKNVNIVKKVHALLPDFDLNDSHYESDGESLVMVAASNNRIDTVSYLISEGVDLNKVTTTDDKNYPSYNQSALSYACMNGYEQMQQLLIEHGAINHRTGHASCE</sequence>
<dbReference type="EMBL" id="RBWY01000001">
    <property type="protein sequence ID" value="RKS87492.1"/>
    <property type="molecule type" value="Genomic_DNA"/>
</dbReference>
<keyword evidence="1" id="KW-0677">Repeat</keyword>
<keyword evidence="4" id="KW-0732">Signal</keyword>
<keyword evidence="6" id="KW-1185">Reference proteome</keyword>
<evidence type="ECO:0000256" key="3">
    <source>
        <dbReference type="PROSITE-ProRule" id="PRU00023"/>
    </source>
</evidence>
<dbReference type="PROSITE" id="PS50297">
    <property type="entry name" value="ANK_REP_REGION"/>
    <property type="match status" value="1"/>
</dbReference>
<evidence type="ECO:0000256" key="1">
    <source>
        <dbReference type="ARBA" id="ARBA00022737"/>
    </source>
</evidence>
<dbReference type="PANTHER" id="PTHR24171">
    <property type="entry name" value="ANKYRIN REPEAT DOMAIN-CONTAINING PROTEIN 39-RELATED"/>
    <property type="match status" value="1"/>
</dbReference>
<evidence type="ECO:0000313" key="6">
    <source>
        <dbReference type="Proteomes" id="UP000278542"/>
    </source>
</evidence>
<dbReference type="InterPro" id="IPR036770">
    <property type="entry name" value="Ankyrin_rpt-contain_sf"/>
</dbReference>
<dbReference type="GO" id="GO:0085020">
    <property type="term" value="P:protein K6-linked ubiquitination"/>
    <property type="evidence" value="ECO:0007669"/>
    <property type="project" value="TreeGrafter"/>
</dbReference>
<name>A0A495RIY0_9GAMM</name>
<keyword evidence="2 3" id="KW-0040">ANK repeat</keyword>
<dbReference type="AlphaFoldDB" id="A0A495RIY0"/>
<dbReference type="InterPro" id="IPR002110">
    <property type="entry name" value="Ankyrin_rpt"/>
</dbReference>
<reference evidence="5 6" key="1">
    <citation type="submission" date="2018-10" db="EMBL/GenBank/DDBJ databases">
        <title>Genomic Encyclopedia of Type Strains, Phase IV (KMG-IV): sequencing the most valuable type-strain genomes for metagenomic binning, comparative biology and taxonomic classification.</title>
        <authorList>
            <person name="Goeker M."/>
        </authorList>
    </citation>
    <scope>NUCLEOTIDE SEQUENCE [LARGE SCALE GENOMIC DNA]</scope>
    <source>
        <strain evidence="5 6">DSM 22228</strain>
    </source>
</reference>
<evidence type="ECO:0000256" key="4">
    <source>
        <dbReference type="SAM" id="SignalP"/>
    </source>
</evidence>
<dbReference type="GO" id="GO:0004842">
    <property type="term" value="F:ubiquitin-protein transferase activity"/>
    <property type="evidence" value="ECO:0007669"/>
    <property type="project" value="TreeGrafter"/>
</dbReference>
<dbReference type="SUPFAM" id="SSF48403">
    <property type="entry name" value="Ankyrin repeat"/>
    <property type="match status" value="1"/>
</dbReference>
<evidence type="ECO:0000313" key="5">
    <source>
        <dbReference type="EMBL" id="RKS87492.1"/>
    </source>
</evidence>
<feature type="chain" id="PRO_5019809363" evidence="4">
    <location>
        <begin position="24"/>
        <end position="248"/>
    </location>
</feature>
<gene>
    <name evidence="5" type="ORF">DES39_0726</name>
</gene>
<protein>
    <submittedName>
        <fullName evidence="5">Ankyrin repeat protein</fullName>
    </submittedName>
</protein>
<evidence type="ECO:0000256" key="2">
    <source>
        <dbReference type="ARBA" id="ARBA00023043"/>
    </source>
</evidence>
<dbReference type="OrthoDB" id="671583at2"/>
<proteinExistence type="predicted"/>